<gene>
    <name evidence="2" type="ORF">SMN809_LOCUS18420</name>
</gene>
<accession>A0A8S2QSU6</accession>
<dbReference type="GO" id="GO:0045334">
    <property type="term" value="C:clathrin-coated endocytic vesicle"/>
    <property type="evidence" value="ECO:0007669"/>
    <property type="project" value="TreeGrafter"/>
</dbReference>
<organism evidence="2 3">
    <name type="scientific">Rotaria magnacalcarata</name>
    <dbReference type="NCBI Taxonomy" id="392030"/>
    <lineage>
        <taxon>Eukaryota</taxon>
        <taxon>Metazoa</taxon>
        <taxon>Spiralia</taxon>
        <taxon>Gnathifera</taxon>
        <taxon>Rotifera</taxon>
        <taxon>Eurotatoria</taxon>
        <taxon>Bdelloidea</taxon>
        <taxon>Philodinida</taxon>
        <taxon>Philodinidae</taxon>
        <taxon>Rotaria</taxon>
    </lineage>
</organism>
<dbReference type="PANTHER" id="PTHR10292:SF1">
    <property type="entry name" value="CLATHRIN HEAVY CHAIN"/>
    <property type="match status" value="1"/>
</dbReference>
<proteinExistence type="predicted"/>
<reference evidence="2" key="1">
    <citation type="submission" date="2021-02" db="EMBL/GenBank/DDBJ databases">
        <authorList>
            <person name="Nowell W R."/>
        </authorList>
    </citation>
    <scope>NUCLEOTIDE SEQUENCE</scope>
</reference>
<evidence type="ECO:0000256" key="1">
    <source>
        <dbReference type="SAM" id="Phobius"/>
    </source>
</evidence>
<dbReference type="PANTHER" id="PTHR10292">
    <property type="entry name" value="CLATHRIN HEAVY CHAIN RELATED"/>
    <property type="match status" value="1"/>
</dbReference>
<feature type="non-terminal residue" evidence="2">
    <location>
        <position position="1"/>
    </location>
</feature>
<feature type="transmembrane region" description="Helical" evidence="1">
    <location>
        <begin position="162"/>
        <end position="184"/>
    </location>
</feature>
<comment type="caution">
    <text evidence="2">The sequence shown here is derived from an EMBL/GenBank/DDBJ whole genome shotgun (WGS) entry which is preliminary data.</text>
</comment>
<feature type="transmembrane region" description="Helical" evidence="1">
    <location>
        <begin position="82"/>
        <end position="105"/>
    </location>
</feature>
<keyword evidence="1" id="KW-1133">Transmembrane helix</keyword>
<name>A0A8S2QSU6_9BILA</name>
<dbReference type="InterPro" id="IPR016024">
    <property type="entry name" value="ARM-type_fold"/>
</dbReference>
<dbReference type="InterPro" id="IPR055358">
    <property type="entry name" value="CHCR"/>
</dbReference>
<dbReference type="AlphaFoldDB" id="A0A8S2QSU6"/>
<dbReference type="GO" id="GO:0006898">
    <property type="term" value="P:receptor-mediated endocytosis"/>
    <property type="evidence" value="ECO:0007669"/>
    <property type="project" value="TreeGrafter"/>
</dbReference>
<dbReference type="GO" id="GO:0071439">
    <property type="term" value="C:clathrin complex"/>
    <property type="evidence" value="ECO:0007669"/>
    <property type="project" value="TreeGrafter"/>
</dbReference>
<feature type="non-terminal residue" evidence="2">
    <location>
        <position position="341"/>
    </location>
</feature>
<sequence length="341" mass="39837">MSNIVRITLLIVSITMTIILFIYHLLSYYKFMNKGNYQYASINDQTYKVVKEGFNIVNCTNNGTVYSYGEIDWLIRRSKEHFLFLFGFWGALLLSVISSIFGSILEYMFRQNINCCNKFLRSLRSTVYKSSISIPVIVLFAFDYTKPCLELQQTTFMLFSNAFTYITVAIQFPVLIVVFIDVMYEFCTWRPNATYILVKVYVYAKTDRLADLEEFISAPNHVQIQAIGDRRYEQGMYNTAKLLYNNISNYARLAATLGDFQGAVDRAHQANSIKTWKDICFICIDKNEFRLAQMCAAFSHARAHIGMFTELAILYSIYKQQKMRKHLELFWSHIRKPKVLR</sequence>
<dbReference type="Pfam" id="PF00637">
    <property type="entry name" value="Clathrin"/>
    <property type="match status" value="1"/>
</dbReference>
<dbReference type="Gene3D" id="1.25.40.10">
    <property type="entry name" value="Tetratricopeptide repeat domain"/>
    <property type="match status" value="2"/>
</dbReference>
<dbReference type="SUPFAM" id="SSF48371">
    <property type="entry name" value="ARM repeat"/>
    <property type="match status" value="1"/>
</dbReference>
<evidence type="ECO:0000313" key="3">
    <source>
        <dbReference type="Proteomes" id="UP000676336"/>
    </source>
</evidence>
<dbReference type="EMBL" id="CAJOBI010008853">
    <property type="protein sequence ID" value="CAF4123745.1"/>
    <property type="molecule type" value="Genomic_DNA"/>
</dbReference>
<dbReference type="GO" id="GO:0032051">
    <property type="term" value="F:clathrin light chain binding"/>
    <property type="evidence" value="ECO:0007669"/>
    <property type="project" value="TreeGrafter"/>
</dbReference>
<keyword evidence="1" id="KW-0472">Membrane</keyword>
<evidence type="ECO:0000313" key="2">
    <source>
        <dbReference type="EMBL" id="CAF4123745.1"/>
    </source>
</evidence>
<protein>
    <submittedName>
        <fullName evidence="2">Uncharacterized protein</fullName>
    </submittedName>
</protein>
<dbReference type="Proteomes" id="UP000676336">
    <property type="component" value="Unassembled WGS sequence"/>
</dbReference>
<feature type="transmembrane region" description="Helical" evidence="1">
    <location>
        <begin position="7"/>
        <end position="26"/>
    </location>
</feature>
<feature type="transmembrane region" description="Helical" evidence="1">
    <location>
        <begin position="126"/>
        <end position="142"/>
    </location>
</feature>
<dbReference type="InterPro" id="IPR011990">
    <property type="entry name" value="TPR-like_helical_dom_sf"/>
</dbReference>
<keyword evidence="1" id="KW-0812">Transmembrane</keyword>